<dbReference type="PANTHER" id="PTHR42940:SF7">
    <property type="entry name" value="ALCOHOL DEHYDROGENASE-LIKE N-TERMINAL DOMAIN-CONTAINING PROTEIN"/>
    <property type="match status" value="1"/>
</dbReference>
<dbReference type="SUPFAM" id="SSF50129">
    <property type="entry name" value="GroES-like"/>
    <property type="match status" value="1"/>
</dbReference>
<proteinExistence type="inferred from homology"/>
<sequence length="345" mass="36564">MSLPTTYRAAVLETIGSPFVIKDLPLKLPSPGEILVKVIATGVCAGDHEVQHAHFPIPLPLVLGHETIGTVAAIPQGEDHFTLGQRVGAPWHGGHCGFCRQCRHGVFQMCTTEAVNGVSRDGGFAEYVLLRREAVVHVPEALDPVKYCPVLCAGVTVFNGLRKMQIGPGSLVAVQGIGGLGHLAIQYAAKMGYQVAVLSRGPEKEAFARQLGASHYIDTHKSESGGVVELQELGGAALILTTAPSGSVIAPLLGGLMHGGKLLILGAAGEVTFNTLPMLFKGLSVHGWPSGHSIDSEEALEFCENHGVDCMVESYPLEEINQAMEDMTLGKPRFRAVLKISETSI</sequence>
<evidence type="ECO:0000256" key="3">
    <source>
        <dbReference type="ARBA" id="ARBA00022723"/>
    </source>
</evidence>
<gene>
    <name evidence="9 11" type="ORF">BDZ99DRAFT_514757</name>
</gene>
<keyword evidence="5" id="KW-0560">Oxidoreductase</keyword>
<feature type="domain" description="Alcohol dehydrogenase-like N-terminal" evidence="8">
    <location>
        <begin position="31"/>
        <end position="140"/>
    </location>
</feature>
<dbReference type="InterPro" id="IPR036291">
    <property type="entry name" value="NAD(P)-bd_dom_sf"/>
</dbReference>
<reference evidence="9 11" key="1">
    <citation type="journal article" date="2020" name="Stud. Mycol.">
        <title>101 Dothideomycetes genomes: a test case for predicting lifestyles and emergence of pathogens.</title>
        <authorList>
            <person name="Haridas S."/>
            <person name="Albert R."/>
            <person name="Binder M."/>
            <person name="Bloem J."/>
            <person name="Labutti K."/>
            <person name="Salamov A."/>
            <person name="Andreopoulos B."/>
            <person name="Baker S."/>
            <person name="Barry K."/>
            <person name="Bills G."/>
            <person name="Bluhm B."/>
            <person name="Cannon C."/>
            <person name="Castanera R."/>
            <person name="Culley D."/>
            <person name="Daum C."/>
            <person name="Ezra D."/>
            <person name="Gonzalez J."/>
            <person name="Henrissat B."/>
            <person name="Kuo A."/>
            <person name="Liang C."/>
            <person name="Lipzen A."/>
            <person name="Lutzoni F."/>
            <person name="Magnuson J."/>
            <person name="Mondo S."/>
            <person name="Nolan M."/>
            <person name="Ohm R."/>
            <person name="Pangilinan J."/>
            <person name="Park H.-J."/>
            <person name="Ramirez L."/>
            <person name="Alfaro M."/>
            <person name="Sun H."/>
            <person name="Tritt A."/>
            <person name="Yoshinaga Y."/>
            <person name="Zwiers L.-H."/>
            <person name="Turgeon B."/>
            <person name="Goodwin S."/>
            <person name="Spatafora J."/>
            <person name="Crous P."/>
            <person name="Grigoriev I."/>
        </authorList>
    </citation>
    <scope>NUCLEOTIDE SEQUENCE</scope>
    <source>
        <strain evidence="9 11">CBS 304.34</strain>
    </source>
</reference>
<name>A0A6A6Z5P0_9PEZI</name>
<keyword evidence="10" id="KW-1185">Reference proteome</keyword>
<evidence type="ECO:0000256" key="1">
    <source>
        <dbReference type="ARBA" id="ARBA00001947"/>
    </source>
</evidence>
<dbReference type="AlphaFoldDB" id="A0A6A6Z5P0"/>
<dbReference type="OrthoDB" id="1560166at2759"/>
<dbReference type="PANTHER" id="PTHR42940">
    <property type="entry name" value="ALCOHOL DEHYDROGENASE 1-RELATED"/>
    <property type="match status" value="1"/>
</dbReference>
<keyword evidence="3" id="KW-0479">Metal-binding</keyword>
<dbReference type="Proteomes" id="UP000504636">
    <property type="component" value="Unplaced"/>
</dbReference>
<dbReference type="Gene3D" id="3.40.50.720">
    <property type="entry name" value="NAD(P)-binding Rossmann-like Domain"/>
    <property type="match status" value="1"/>
</dbReference>
<dbReference type="Gene3D" id="3.90.180.10">
    <property type="entry name" value="Medium-chain alcohol dehydrogenases, catalytic domain"/>
    <property type="match status" value="1"/>
</dbReference>
<dbReference type="Pfam" id="PF00107">
    <property type="entry name" value="ADH_zinc_N"/>
    <property type="match status" value="1"/>
</dbReference>
<reference evidence="11" key="3">
    <citation type="submission" date="2025-04" db="UniProtKB">
        <authorList>
            <consortium name="RefSeq"/>
        </authorList>
    </citation>
    <scope>IDENTIFICATION</scope>
    <source>
        <strain evidence="11">CBS 304.34</strain>
    </source>
</reference>
<dbReference type="FunFam" id="3.40.50.720:FF:000039">
    <property type="entry name" value="Alcohol dehydrogenase AdhP"/>
    <property type="match status" value="1"/>
</dbReference>
<protein>
    <submittedName>
        <fullName evidence="9 11">Alcohol dehydrogenase</fullName>
    </submittedName>
</protein>
<evidence type="ECO:0000256" key="6">
    <source>
        <dbReference type="ARBA" id="ARBA00023027"/>
    </source>
</evidence>
<dbReference type="GO" id="GO:0005737">
    <property type="term" value="C:cytoplasm"/>
    <property type="evidence" value="ECO:0007669"/>
    <property type="project" value="TreeGrafter"/>
</dbReference>
<keyword evidence="6" id="KW-0520">NAD</keyword>
<evidence type="ECO:0000256" key="5">
    <source>
        <dbReference type="ARBA" id="ARBA00023002"/>
    </source>
</evidence>
<dbReference type="EMBL" id="MU003693">
    <property type="protein sequence ID" value="KAF2816148.1"/>
    <property type="molecule type" value="Genomic_DNA"/>
</dbReference>
<dbReference type="SUPFAM" id="SSF51735">
    <property type="entry name" value="NAD(P)-binding Rossmann-fold domains"/>
    <property type="match status" value="1"/>
</dbReference>
<comment type="similarity">
    <text evidence="2">Belongs to the zinc-containing alcohol dehydrogenase family.</text>
</comment>
<reference evidence="11" key="2">
    <citation type="submission" date="2020-04" db="EMBL/GenBank/DDBJ databases">
        <authorList>
            <consortium name="NCBI Genome Project"/>
        </authorList>
    </citation>
    <scope>NUCLEOTIDE SEQUENCE</scope>
    <source>
        <strain evidence="11">CBS 304.34</strain>
    </source>
</reference>
<evidence type="ECO:0000256" key="4">
    <source>
        <dbReference type="ARBA" id="ARBA00022833"/>
    </source>
</evidence>
<keyword evidence="4" id="KW-0862">Zinc</keyword>
<dbReference type="Pfam" id="PF08240">
    <property type="entry name" value="ADH_N"/>
    <property type="match status" value="1"/>
</dbReference>
<evidence type="ECO:0000313" key="9">
    <source>
        <dbReference type="EMBL" id="KAF2816148.1"/>
    </source>
</evidence>
<dbReference type="GeneID" id="54465799"/>
<dbReference type="GO" id="GO:0046872">
    <property type="term" value="F:metal ion binding"/>
    <property type="evidence" value="ECO:0007669"/>
    <property type="project" value="UniProtKB-KW"/>
</dbReference>
<feature type="domain" description="Alcohol dehydrogenase-like C-terminal" evidence="7">
    <location>
        <begin position="179"/>
        <end position="304"/>
    </location>
</feature>
<evidence type="ECO:0000313" key="10">
    <source>
        <dbReference type="Proteomes" id="UP000504636"/>
    </source>
</evidence>
<dbReference type="InterPro" id="IPR013149">
    <property type="entry name" value="ADH-like_C"/>
</dbReference>
<dbReference type="InterPro" id="IPR011032">
    <property type="entry name" value="GroES-like_sf"/>
</dbReference>
<comment type="cofactor">
    <cofactor evidence="1">
        <name>Zn(2+)</name>
        <dbReference type="ChEBI" id="CHEBI:29105"/>
    </cofactor>
</comment>
<accession>A0A6A6Z5P0</accession>
<evidence type="ECO:0000313" key="11">
    <source>
        <dbReference type="RefSeq" id="XP_033583112.1"/>
    </source>
</evidence>
<dbReference type="GO" id="GO:0004022">
    <property type="term" value="F:alcohol dehydrogenase (NAD+) activity"/>
    <property type="evidence" value="ECO:0007669"/>
    <property type="project" value="TreeGrafter"/>
</dbReference>
<evidence type="ECO:0000256" key="2">
    <source>
        <dbReference type="ARBA" id="ARBA00008072"/>
    </source>
</evidence>
<evidence type="ECO:0000259" key="7">
    <source>
        <dbReference type="Pfam" id="PF00107"/>
    </source>
</evidence>
<dbReference type="RefSeq" id="XP_033583112.1">
    <property type="nucleotide sequence ID" value="XM_033724906.1"/>
</dbReference>
<evidence type="ECO:0000259" key="8">
    <source>
        <dbReference type="Pfam" id="PF08240"/>
    </source>
</evidence>
<dbReference type="InterPro" id="IPR013154">
    <property type="entry name" value="ADH-like_N"/>
</dbReference>
<organism evidence="9">
    <name type="scientific">Mytilinidion resinicola</name>
    <dbReference type="NCBI Taxonomy" id="574789"/>
    <lineage>
        <taxon>Eukaryota</taxon>
        <taxon>Fungi</taxon>
        <taxon>Dikarya</taxon>
        <taxon>Ascomycota</taxon>
        <taxon>Pezizomycotina</taxon>
        <taxon>Dothideomycetes</taxon>
        <taxon>Pleosporomycetidae</taxon>
        <taxon>Mytilinidiales</taxon>
        <taxon>Mytilinidiaceae</taxon>
        <taxon>Mytilinidion</taxon>
    </lineage>
</organism>